<keyword evidence="1" id="KW-0812">Transmembrane</keyword>
<keyword evidence="1" id="KW-0472">Membrane</keyword>
<feature type="transmembrane region" description="Helical" evidence="1">
    <location>
        <begin position="62"/>
        <end position="82"/>
    </location>
</feature>
<proteinExistence type="evidence at transcript level"/>
<evidence type="ECO:0000313" key="4">
    <source>
        <dbReference type="Proteomes" id="UP000606786"/>
    </source>
</evidence>
<organism evidence="3">
    <name type="scientific">Ceratitis capitata</name>
    <name type="common">Mediterranean fruit fly</name>
    <name type="synonym">Tephritis capitata</name>
    <dbReference type="NCBI Taxonomy" id="7213"/>
    <lineage>
        <taxon>Eukaryota</taxon>
        <taxon>Metazoa</taxon>
        <taxon>Ecdysozoa</taxon>
        <taxon>Arthropoda</taxon>
        <taxon>Hexapoda</taxon>
        <taxon>Insecta</taxon>
        <taxon>Pterygota</taxon>
        <taxon>Neoptera</taxon>
        <taxon>Endopterygota</taxon>
        <taxon>Diptera</taxon>
        <taxon>Brachycera</taxon>
        <taxon>Muscomorpha</taxon>
        <taxon>Tephritoidea</taxon>
        <taxon>Tephritidae</taxon>
        <taxon>Ceratitis</taxon>
        <taxon>Ceratitis</taxon>
    </lineage>
</organism>
<keyword evidence="4" id="KW-1185">Reference proteome</keyword>
<reference evidence="3" key="2">
    <citation type="journal article" date="2014" name="BMC Genomics">
        <title>A genomic perspective to assessing quality of mass-reared SIT flies used in Mediterranean fruit fly (Ceratitis capitata) eradication in California.</title>
        <authorList>
            <person name="Calla B."/>
            <person name="Hall B."/>
            <person name="Hou S."/>
            <person name="Geib S.M."/>
        </authorList>
    </citation>
    <scope>NUCLEOTIDE SEQUENCE</scope>
</reference>
<evidence type="ECO:0000313" key="2">
    <source>
        <dbReference type="EMBL" id="CAD7011721.1"/>
    </source>
</evidence>
<dbReference type="AlphaFoldDB" id="W8C7E8"/>
<dbReference type="Proteomes" id="UP000606786">
    <property type="component" value="Unassembled WGS sequence"/>
</dbReference>
<name>W8C7E8_CERCA</name>
<accession>W8C7E8</accession>
<dbReference type="EMBL" id="CAJHJT010000056">
    <property type="protein sequence ID" value="CAD7011721.1"/>
    <property type="molecule type" value="Genomic_DNA"/>
</dbReference>
<reference evidence="3" key="1">
    <citation type="submission" date="2013-07" db="EMBL/GenBank/DDBJ databases">
        <authorList>
            <person name="Geib S."/>
        </authorList>
    </citation>
    <scope>NUCLEOTIDE SEQUENCE</scope>
</reference>
<keyword evidence="1" id="KW-1133">Transmembrane helix</keyword>
<reference evidence="2" key="3">
    <citation type="submission" date="2020-11" db="EMBL/GenBank/DDBJ databases">
        <authorList>
            <person name="Whitehead M."/>
        </authorList>
    </citation>
    <scope>NUCLEOTIDE SEQUENCE</scope>
    <source>
        <strain evidence="2">EGII</strain>
    </source>
</reference>
<gene>
    <name evidence="2" type="ORF">CCAP1982_LOCUS19835</name>
</gene>
<evidence type="ECO:0000256" key="1">
    <source>
        <dbReference type="SAM" id="Phobius"/>
    </source>
</evidence>
<protein>
    <submittedName>
        <fullName evidence="2">(Mediterranean fruit fly) hypothetical protein</fullName>
    </submittedName>
</protein>
<evidence type="ECO:0000313" key="3">
    <source>
        <dbReference type="EMBL" id="JAC05959.1"/>
    </source>
</evidence>
<sequence length="112" mass="12701">MLLTHVYEGKNVKLYTTTTATKPQLNAQKCLQQQQKTSCLQLAIINRQRGAHIAANATLYPLHIYTIIWLCVCVCIFTAATFHKLPATTRTNTIRQQQLYLTLLCATELGRH</sequence>
<dbReference type="EMBL" id="GAMC01000597">
    <property type="protein sequence ID" value="JAC05959.1"/>
    <property type="molecule type" value="mRNA"/>
</dbReference>